<evidence type="ECO:0000256" key="4">
    <source>
        <dbReference type="ARBA" id="ARBA00022989"/>
    </source>
</evidence>
<keyword evidence="3 6" id="KW-0812">Transmembrane</keyword>
<feature type="domain" description="Polysaccharide chain length determinant N-terminal" evidence="7">
    <location>
        <begin position="8"/>
        <end position="115"/>
    </location>
</feature>
<feature type="transmembrane region" description="Helical" evidence="6">
    <location>
        <begin position="23"/>
        <end position="43"/>
    </location>
</feature>
<reference evidence="8 9" key="1">
    <citation type="journal article" date="2016" name="Int. J. Syst. Evol. Microbiol.">
        <title>Pseudaminobacter manganicus sp. nov., isolated from sludge of a manganese mine.</title>
        <authorList>
            <person name="Li J."/>
            <person name="Huang J."/>
            <person name="Liao S."/>
            <person name="Wang G."/>
        </authorList>
    </citation>
    <scope>NUCLEOTIDE SEQUENCE [LARGE SCALE GENOMIC DNA]</scope>
    <source>
        <strain evidence="8 9">JH-7</strain>
    </source>
</reference>
<dbReference type="EMBL" id="MDET01000019">
    <property type="protein sequence ID" value="OQM75163.1"/>
    <property type="molecule type" value="Genomic_DNA"/>
</dbReference>
<name>A0A1V8RPV7_9HYPH</name>
<dbReference type="Proteomes" id="UP000191905">
    <property type="component" value="Unassembled WGS sequence"/>
</dbReference>
<dbReference type="STRING" id="1873176.BFN67_19295"/>
<evidence type="ECO:0000256" key="6">
    <source>
        <dbReference type="SAM" id="Phobius"/>
    </source>
</evidence>
<dbReference type="Pfam" id="PF02706">
    <property type="entry name" value="Wzz"/>
    <property type="match status" value="1"/>
</dbReference>
<evidence type="ECO:0000256" key="1">
    <source>
        <dbReference type="ARBA" id="ARBA00004651"/>
    </source>
</evidence>
<evidence type="ECO:0000256" key="2">
    <source>
        <dbReference type="ARBA" id="ARBA00022475"/>
    </source>
</evidence>
<dbReference type="AlphaFoldDB" id="A0A1V8RPV7"/>
<comment type="caution">
    <text evidence="8">The sequence shown here is derived from an EMBL/GenBank/DDBJ whole genome shotgun (WGS) entry which is preliminary data.</text>
</comment>
<gene>
    <name evidence="8" type="ORF">BFN67_19295</name>
</gene>
<keyword evidence="5 6" id="KW-0472">Membrane</keyword>
<evidence type="ECO:0000313" key="8">
    <source>
        <dbReference type="EMBL" id="OQM75163.1"/>
    </source>
</evidence>
<organism evidence="8 9">
    <name type="scientific">Manganibacter manganicus</name>
    <dbReference type="NCBI Taxonomy" id="1873176"/>
    <lineage>
        <taxon>Bacteria</taxon>
        <taxon>Pseudomonadati</taxon>
        <taxon>Pseudomonadota</taxon>
        <taxon>Alphaproteobacteria</taxon>
        <taxon>Hyphomicrobiales</taxon>
        <taxon>Phyllobacteriaceae</taxon>
        <taxon>Manganibacter</taxon>
    </lineage>
</organism>
<keyword evidence="9" id="KW-1185">Reference proteome</keyword>
<dbReference type="OrthoDB" id="7021751at2"/>
<proteinExistence type="predicted"/>
<comment type="subcellular location">
    <subcellularLocation>
        <location evidence="1">Cell membrane</location>
        <topology evidence="1">Multi-pass membrane protein</topology>
    </subcellularLocation>
</comment>
<evidence type="ECO:0000313" key="9">
    <source>
        <dbReference type="Proteomes" id="UP000191905"/>
    </source>
</evidence>
<protein>
    <recommendedName>
        <fullName evidence="7">Polysaccharide chain length determinant N-terminal domain-containing protein</fullName>
    </recommendedName>
</protein>
<sequence>MESANDREIDLLAVVAVLWKGRWTILATMLFALVVGIILYAVVPRSYESVATVFPLRQSQYAGYIELATSTALPSAGENQNEQDAGVKAAFPYSRDDLFKEFTRYLQNPAHLLEIAEQSQILKTGKGTQPGQDDALAFVRSIVFADPSEKNPGFTMRVRAENREALGNFVSSSLKQASVDLAQSLKCQRRSKIRPLGGAKVGHFAPQVGNVGRA</sequence>
<keyword evidence="2" id="KW-1003">Cell membrane</keyword>
<keyword evidence="4 6" id="KW-1133">Transmembrane helix</keyword>
<evidence type="ECO:0000259" key="7">
    <source>
        <dbReference type="Pfam" id="PF02706"/>
    </source>
</evidence>
<dbReference type="RefSeq" id="WP_158083513.1">
    <property type="nucleotide sequence ID" value="NZ_MDET01000019.1"/>
</dbReference>
<accession>A0A1V8RPV7</accession>
<evidence type="ECO:0000256" key="3">
    <source>
        <dbReference type="ARBA" id="ARBA00022692"/>
    </source>
</evidence>
<evidence type="ECO:0000256" key="5">
    <source>
        <dbReference type="ARBA" id="ARBA00023136"/>
    </source>
</evidence>
<dbReference type="InterPro" id="IPR003856">
    <property type="entry name" value="LPS_length_determ_N"/>
</dbReference>
<dbReference type="GO" id="GO:0005886">
    <property type="term" value="C:plasma membrane"/>
    <property type="evidence" value="ECO:0007669"/>
    <property type="project" value="UniProtKB-SubCell"/>
</dbReference>